<dbReference type="Pfam" id="PF12680">
    <property type="entry name" value="SnoaL_2"/>
    <property type="match status" value="1"/>
</dbReference>
<dbReference type="EMBL" id="VRYZ01000009">
    <property type="protein sequence ID" value="TXS89364.1"/>
    <property type="molecule type" value="Genomic_DNA"/>
</dbReference>
<comment type="caution">
    <text evidence="2">The sequence shown here is derived from an EMBL/GenBank/DDBJ whole genome shotgun (WGS) entry which is preliminary data.</text>
</comment>
<accession>A0A5C8ZNM9</accession>
<dbReference type="AlphaFoldDB" id="A0A5C8ZNM9"/>
<dbReference type="SUPFAM" id="SSF54427">
    <property type="entry name" value="NTF2-like"/>
    <property type="match status" value="1"/>
</dbReference>
<proteinExistence type="predicted"/>
<evidence type="ECO:0000259" key="1">
    <source>
        <dbReference type="Pfam" id="PF12680"/>
    </source>
</evidence>
<name>A0A5C8ZNM9_9GAMM</name>
<dbReference type="OrthoDB" id="6657864at2"/>
<dbReference type="InterPro" id="IPR032710">
    <property type="entry name" value="NTF2-like_dom_sf"/>
</dbReference>
<evidence type="ECO:0000313" key="3">
    <source>
        <dbReference type="Proteomes" id="UP000321933"/>
    </source>
</evidence>
<dbReference type="Gene3D" id="3.10.450.50">
    <property type="match status" value="1"/>
</dbReference>
<dbReference type="InterPro" id="IPR037401">
    <property type="entry name" value="SnoaL-like"/>
</dbReference>
<keyword evidence="3" id="KW-1185">Reference proteome</keyword>
<organism evidence="2 3">
    <name type="scientific">Parahaliea aestuarii</name>
    <dbReference type="NCBI Taxonomy" id="1852021"/>
    <lineage>
        <taxon>Bacteria</taxon>
        <taxon>Pseudomonadati</taxon>
        <taxon>Pseudomonadota</taxon>
        <taxon>Gammaproteobacteria</taxon>
        <taxon>Cellvibrionales</taxon>
        <taxon>Halieaceae</taxon>
        <taxon>Parahaliea</taxon>
    </lineage>
</organism>
<protein>
    <recommendedName>
        <fullName evidence="1">SnoaL-like domain-containing protein</fullName>
    </recommendedName>
</protein>
<gene>
    <name evidence="2" type="ORF">FVW59_17755</name>
</gene>
<evidence type="ECO:0000313" key="2">
    <source>
        <dbReference type="EMBL" id="TXS89364.1"/>
    </source>
</evidence>
<dbReference type="Proteomes" id="UP000321933">
    <property type="component" value="Unassembled WGS sequence"/>
</dbReference>
<reference evidence="2 3" key="1">
    <citation type="submission" date="2019-08" db="EMBL/GenBank/DDBJ databases">
        <title>Parahaliea maris sp. nov., isolated from the surface seawater.</title>
        <authorList>
            <person name="Liu Y."/>
        </authorList>
    </citation>
    <scope>NUCLEOTIDE SEQUENCE [LARGE SCALE GENOMIC DNA]</scope>
    <source>
        <strain evidence="2 3">S2-26</strain>
    </source>
</reference>
<sequence length="139" mass="15591">MSAADNLETIRHYFDVVTGKRQDRELASFMADDVVWTVPQSNPDITPNPRVGKAAVMDLLGAGVTIYQPGSMTVELENLFGDDKQVAAQFTLHATLANGRDYHNRYAFIFALREGLVVGVWEYLDTLYQMERGAFDGRE</sequence>
<dbReference type="RefSeq" id="WP_148065726.1">
    <property type="nucleotide sequence ID" value="NZ_VRYZ01000009.1"/>
</dbReference>
<feature type="domain" description="SnoaL-like" evidence="1">
    <location>
        <begin position="10"/>
        <end position="118"/>
    </location>
</feature>